<dbReference type="PANTHER" id="PTHR45013:SF1">
    <property type="entry name" value="NACHT DOMAIN- AND WD REPEAT-CONTAINING PROTEIN 1"/>
    <property type="match status" value="1"/>
</dbReference>
<evidence type="ECO:0000313" key="1">
    <source>
        <dbReference type="Ensembl" id="ENSSHBP00005021906.1"/>
    </source>
</evidence>
<reference evidence="1 2" key="1">
    <citation type="submission" date="2019-11" db="EMBL/GenBank/DDBJ databases">
        <title>Strigops habroptila (kakapo) genome, bStrHab1, primary haplotype, v2.</title>
        <authorList>
            <person name="Jarvis E.D."/>
            <person name="Howard J."/>
            <person name="Rhie A."/>
            <person name="Phillippy A."/>
            <person name="Korlach J."/>
            <person name="Digby A."/>
            <person name="Iorns D."/>
            <person name="Eason D."/>
            <person name="Robertson B."/>
            <person name="Raemaekers T."/>
            <person name="Howe K."/>
            <person name="Lewin H."/>
            <person name="Damas J."/>
            <person name="Hastie A."/>
            <person name="Tracey A."/>
            <person name="Chow W."/>
            <person name="Fedrigo O."/>
        </authorList>
    </citation>
    <scope>NUCLEOTIDE SEQUENCE [LARGE SCALE GENOMIC DNA]</scope>
</reference>
<accession>A0A672V618</accession>
<dbReference type="PANTHER" id="PTHR45013">
    <property type="entry name" value="NACHT DOMAIN- AND WD REPEAT-CONTAINING PROTEIN 1"/>
    <property type="match status" value="1"/>
</dbReference>
<proteinExistence type="predicted"/>
<keyword evidence="2" id="KW-1185">Reference proteome</keyword>
<organism evidence="1 2">
    <name type="scientific">Strigops habroptila</name>
    <name type="common">Kakapo</name>
    <dbReference type="NCBI Taxonomy" id="2489341"/>
    <lineage>
        <taxon>Eukaryota</taxon>
        <taxon>Metazoa</taxon>
        <taxon>Chordata</taxon>
        <taxon>Craniata</taxon>
        <taxon>Vertebrata</taxon>
        <taxon>Euteleostomi</taxon>
        <taxon>Archelosauria</taxon>
        <taxon>Archosauria</taxon>
        <taxon>Dinosauria</taxon>
        <taxon>Saurischia</taxon>
        <taxon>Theropoda</taxon>
        <taxon>Coelurosauria</taxon>
        <taxon>Aves</taxon>
        <taxon>Neognathae</taxon>
        <taxon>Neoaves</taxon>
        <taxon>Telluraves</taxon>
        <taxon>Australaves</taxon>
        <taxon>Psittaciformes</taxon>
        <taxon>Psittacidae</taxon>
        <taxon>Strigops</taxon>
    </lineage>
</organism>
<reference evidence="1" key="2">
    <citation type="submission" date="2025-08" db="UniProtKB">
        <authorList>
            <consortium name="Ensembl"/>
        </authorList>
    </citation>
    <scope>IDENTIFICATION</scope>
</reference>
<sequence>MQTWMQKERPSWRKHRPEAQAFCQKQGLMLEATDVRWGISELVDPDHRNTQLSLEETEACQKLLAGLTFVVSATTTVLTQSLWLK</sequence>
<evidence type="ECO:0000313" key="2">
    <source>
        <dbReference type="Proteomes" id="UP000472266"/>
    </source>
</evidence>
<dbReference type="Proteomes" id="UP000472266">
    <property type="component" value="Chromosome 21"/>
</dbReference>
<dbReference type="AlphaFoldDB" id="A0A672V618"/>
<dbReference type="InParanoid" id="A0A672V618"/>
<dbReference type="GeneTree" id="ENSGT00940000177900"/>
<dbReference type="Ensembl" id="ENSSHBT00005026121.1">
    <property type="protein sequence ID" value="ENSSHBP00005021906.1"/>
    <property type="gene ID" value="ENSSHBG00005018526.1"/>
</dbReference>
<protein>
    <submittedName>
        <fullName evidence="1">Uncharacterized protein</fullName>
    </submittedName>
</protein>
<dbReference type="InterPro" id="IPR043365">
    <property type="entry name" value="NWD1"/>
</dbReference>
<name>A0A672V618_STRHB</name>
<reference evidence="1" key="3">
    <citation type="submission" date="2025-09" db="UniProtKB">
        <authorList>
            <consortium name="Ensembl"/>
        </authorList>
    </citation>
    <scope>IDENTIFICATION</scope>
</reference>